<evidence type="ECO:0000256" key="1">
    <source>
        <dbReference type="ARBA" id="ARBA00023015"/>
    </source>
</evidence>
<comment type="caution">
    <text evidence="5">The sequence shown here is derived from an EMBL/GenBank/DDBJ whole genome shotgun (WGS) entry which is preliminary data.</text>
</comment>
<proteinExistence type="predicted"/>
<keyword evidence="1" id="KW-0805">Transcription regulation</keyword>
<evidence type="ECO:0000313" key="5">
    <source>
        <dbReference type="EMBL" id="MCE5173330.1"/>
    </source>
</evidence>
<dbReference type="InterPro" id="IPR009057">
    <property type="entry name" value="Homeodomain-like_sf"/>
</dbReference>
<feature type="domain" description="HTH araC/xylS-type" evidence="4">
    <location>
        <begin position="14"/>
        <end position="85"/>
    </location>
</feature>
<organism evidence="5 6">
    <name type="scientific">Paenibacillus profundus</name>
    <dbReference type="NCBI Taxonomy" id="1173085"/>
    <lineage>
        <taxon>Bacteria</taxon>
        <taxon>Bacillati</taxon>
        <taxon>Bacillota</taxon>
        <taxon>Bacilli</taxon>
        <taxon>Bacillales</taxon>
        <taxon>Paenibacillaceae</taxon>
        <taxon>Paenibacillus</taxon>
    </lineage>
</organism>
<keyword evidence="3" id="KW-0804">Transcription</keyword>
<dbReference type="Gene3D" id="1.10.10.60">
    <property type="entry name" value="Homeodomain-like"/>
    <property type="match status" value="2"/>
</dbReference>
<dbReference type="PANTHER" id="PTHR47504:SF5">
    <property type="entry name" value="RIGHT ORIGIN-BINDING PROTEIN"/>
    <property type="match status" value="1"/>
</dbReference>
<dbReference type="RefSeq" id="WP_233699295.1">
    <property type="nucleotide sequence ID" value="NZ_JAJNBZ010000047.1"/>
</dbReference>
<dbReference type="PROSITE" id="PS01124">
    <property type="entry name" value="HTH_ARAC_FAMILY_2"/>
    <property type="match status" value="1"/>
</dbReference>
<dbReference type="InterPro" id="IPR050959">
    <property type="entry name" value="MarA-like"/>
</dbReference>
<evidence type="ECO:0000256" key="3">
    <source>
        <dbReference type="ARBA" id="ARBA00023163"/>
    </source>
</evidence>
<evidence type="ECO:0000256" key="2">
    <source>
        <dbReference type="ARBA" id="ARBA00023125"/>
    </source>
</evidence>
<name>A0ABS8YND6_9BACL</name>
<accession>A0ABS8YND6</accession>
<keyword evidence="2" id="KW-0238">DNA-binding</keyword>
<dbReference type="EMBL" id="JAJNBZ010000047">
    <property type="protein sequence ID" value="MCE5173330.1"/>
    <property type="molecule type" value="Genomic_DNA"/>
</dbReference>
<keyword evidence="6" id="KW-1185">Reference proteome</keyword>
<dbReference type="InterPro" id="IPR018060">
    <property type="entry name" value="HTH_AraC"/>
</dbReference>
<dbReference type="Proteomes" id="UP001199916">
    <property type="component" value="Unassembled WGS sequence"/>
</dbReference>
<dbReference type="Pfam" id="PF12833">
    <property type="entry name" value="HTH_18"/>
    <property type="match status" value="1"/>
</dbReference>
<protein>
    <submittedName>
        <fullName evidence="5">Helix-turn-helix transcriptional regulator</fullName>
    </submittedName>
</protein>
<dbReference type="PANTHER" id="PTHR47504">
    <property type="entry name" value="RIGHT ORIGIN-BINDING PROTEIN"/>
    <property type="match status" value="1"/>
</dbReference>
<evidence type="ECO:0000313" key="6">
    <source>
        <dbReference type="Proteomes" id="UP001199916"/>
    </source>
</evidence>
<dbReference type="SUPFAM" id="SSF46689">
    <property type="entry name" value="Homeodomain-like"/>
    <property type="match status" value="2"/>
</dbReference>
<evidence type="ECO:0000259" key="4">
    <source>
        <dbReference type="PROSITE" id="PS01124"/>
    </source>
</evidence>
<reference evidence="5 6" key="1">
    <citation type="submission" date="2021-11" db="EMBL/GenBank/DDBJ databases">
        <title>Draft genome sequence of Paenibacillus profundus YoMME, a new Gram-positive bacteria with exoelectrogenic properties.</title>
        <authorList>
            <person name="Hubenova Y."/>
            <person name="Hubenova E."/>
            <person name="Manasiev Y."/>
            <person name="Peykov S."/>
            <person name="Mitov M."/>
        </authorList>
    </citation>
    <scope>NUCLEOTIDE SEQUENCE [LARGE SCALE GENOMIC DNA]</scope>
    <source>
        <strain evidence="5 6">YoMME</strain>
    </source>
</reference>
<gene>
    <name evidence="5" type="ORF">LQV63_29180</name>
</gene>
<sequence length="113" mass="13326">MLAPWRRWNAILCTADEIAEWVGYSPYHFHRIFQSVTRNSVSEYIRGRRLTLAAYDLFYSNLRIVEIAIKYHFTSQEAFTRAFQQKSESYGTFSDNAYQKLIEGEIPSLFITL</sequence>
<dbReference type="SMART" id="SM00342">
    <property type="entry name" value="HTH_ARAC"/>
    <property type="match status" value="1"/>
</dbReference>